<dbReference type="PIRSF" id="PIRSF019455">
    <property type="entry name" value="CopR_AtkY"/>
    <property type="match status" value="1"/>
</dbReference>
<dbReference type="Proteomes" id="UP000633619">
    <property type="component" value="Unassembled WGS sequence"/>
</dbReference>
<dbReference type="Gene3D" id="1.10.10.10">
    <property type="entry name" value="Winged helix-like DNA-binding domain superfamily/Winged helix DNA-binding domain"/>
    <property type="match status" value="1"/>
</dbReference>
<protein>
    <submittedName>
        <fullName evidence="5">BlaI/MecI/CopY family transcriptional regulator</fullName>
    </submittedName>
</protein>
<dbReference type="InterPro" id="IPR036390">
    <property type="entry name" value="WH_DNA-bd_sf"/>
</dbReference>
<comment type="similarity">
    <text evidence="1">Belongs to the BlaI transcriptional regulatory family.</text>
</comment>
<dbReference type="EMBL" id="JAECVW010000002">
    <property type="protein sequence ID" value="MBH8594869.1"/>
    <property type="molecule type" value="Genomic_DNA"/>
</dbReference>
<dbReference type="GO" id="GO:0003677">
    <property type="term" value="F:DNA binding"/>
    <property type="evidence" value="ECO:0007669"/>
    <property type="project" value="UniProtKB-KW"/>
</dbReference>
<dbReference type="InterPro" id="IPR005650">
    <property type="entry name" value="BlaI_family"/>
</dbReference>
<dbReference type="GO" id="GO:0045892">
    <property type="term" value="P:negative regulation of DNA-templated transcription"/>
    <property type="evidence" value="ECO:0007669"/>
    <property type="project" value="InterPro"/>
</dbReference>
<keyword evidence="6" id="KW-1185">Reference proteome</keyword>
<dbReference type="Pfam" id="PF03965">
    <property type="entry name" value="Penicillinase_R"/>
    <property type="match status" value="1"/>
</dbReference>
<keyword evidence="2" id="KW-0805">Transcription regulation</keyword>
<keyword evidence="4" id="KW-0804">Transcription</keyword>
<accession>A0A8I1DED3</accession>
<gene>
    <name evidence="5" type="ORF">I8U20_05940</name>
</gene>
<evidence type="ECO:0000256" key="1">
    <source>
        <dbReference type="ARBA" id="ARBA00011046"/>
    </source>
</evidence>
<proteinExistence type="inferred from homology"/>
<dbReference type="AlphaFoldDB" id="A0A8I1DED3"/>
<reference evidence="5 6" key="1">
    <citation type="submission" date="2020-12" db="EMBL/GenBank/DDBJ databases">
        <title>WGS of Thermoactinomyces spp.</title>
        <authorList>
            <person name="Cheng K."/>
        </authorList>
    </citation>
    <scope>NUCLEOTIDE SEQUENCE [LARGE SCALE GENOMIC DNA]</scope>
    <source>
        <strain evidence="6">CICC 10671\DSM 43846</strain>
    </source>
</reference>
<evidence type="ECO:0000256" key="4">
    <source>
        <dbReference type="ARBA" id="ARBA00023163"/>
    </source>
</evidence>
<evidence type="ECO:0000313" key="5">
    <source>
        <dbReference type="EMBL" id="MBH8594869.1"/>
    </source>
</evidence>
<sequence length="134" mass="15712">MTEEQHKMLSKLFGPLELEVLKIIWQKDWQTVQEVLDQLPAQKQYAYTTIMTVMNRLHQKSVLIRKKKGKRYLYKARHQPEELIRHFSSHTIRGILDDFGDIAIAQFVDAVGNAPDGLKKLKQLLNELEEGERK</sequence>
<name>A0A8I1DED3_THEIN</name>
<comment type="caution">
    <text evidence="5">The sequence shown here is derived from an EMBL/GenBank/DDBJ whole genome shotgun (WGS) entry which is preliminary data.</text>
</comment>
<evidence type="ECO:0000313" key="6">
    <source>
        <dbReference type="Proteomes" id="UP000633619"/>
    </source>
</evidence>
<evidence type="ECO:0000256" key="3">
    <source>
        <dbReference type="ARBA" id="ARBA00023125"/>
    </source>
</evidence>
<dbReference type="InterPro" id="IPR036388">
    <property type="entry name" value="WH-like_DNA-bd_sf"/>
</dbReference>
<dbReference type="SUPFAM" id="SSF46785">
    <property type="entry name" value="Winged helix' DNA-binding domain"/>
    <property type="match status" value="1"/>
</dbReference>
<evidence type="ECO:0000256" key="2">
    <source>
        <dbReference type="ARBA" id="ARBA00023015"/>
    </source>
</evidence>
<organism evidence="5 6">
    <name type="scientific">Thermoactinomyces intermedius</name>
    <dbReference type="NCBI Taxonomy" id="2024"/>
    <lineage>
        <taxon>Bacteria</taxon>
        <taxon>Bacillati</taxon>
        <taxon>Bacillota</taxon>
        <taxon>Bacilli</taxon>
        <taxon>Bacillales</taxon>
        <taxon>Thermoactinomycetaceae</taxon>
        <taxon>Thermoactinomyces</taxon>
    </lineage>
</organism>
<keyword evidence="3" id="KW-0238">DNA-binding</keyword>